<name>A0A554LGW1_9BACT</name>
<organism evidence="3 4">
    <name type="scientific">Candidatus Berkelbacteria bacterium Licking1014_96</name>
    <dbReference type="NCBI Taxonomy" id="2017149"/>
    <lineage>
        <taxon>Bacteria</taxon>
        <taxon>Candidatus Berkelbacteria</taxon>
    </lineage>
</organism>
<protein>
    <recommendedName>
        <fullName evidence="2">DUF5667 domain-containing protein</fullName>
    </recommendedName>
</protein>
<evidence type="ECO:0000313" key="4">
    <source>
        <dbReference type="Proteomes" id="UP000318296"/>
    </source>
</evidence>
<sequence>MTKSFRLWVCLILAVCILLVPFVVIQANDTSQLELGEPGILPNSFWYNFEIVKERLVIIFTFSSLSKAKKLLSLSTERLSELKKMVELQDIPNSQKTINRYTSSLDEMKSNLDECHKNNGKTKEQIEKSRQEAAWQSEQLLQIKQNAPRELEQDINSAISKSADIINMKCE</sequence>
<comment type="caution">
    <text evidence="3">The sequence shown here is derived from an EMBL/GenBank/DDBJ whole genome shotgun (WGS) entry which is preliminary data.</text>
</comment>
<evidence type="ECO:0000256" key="1">
    <source>
        <dbReference type="SAM" id="Coils"/>
    </source>
</evidence>
<dbReference type="EMBL" id="VMGH01000017">
    <property type="protein sequence ID" value="TSC92106.1"/>
    <property type="molecule type" value="Genomic_DNA"/>
</dbReference>
<gene>
    <name evidence="3" type="ORF">CEN92_128</name>
</gene>
<dbReference type="InterPro" id="IPR043725">
    <property type="entry name" value="DUF5667"/>
</dbReference>
<keyword evidence="1" id="KW-0175">Coiled coil</keyword>
<feature type="coiled-coil region" evidence="1">
    <location>
        <begin position="98"/>
        <end position="132"/>
    </location>
</feature>
<dbReference type="Pfam" id="PF18915">
    <property type="entry name" value="DUF5667"/>
    <property type="match status" value="1"/>
</dbReference>
<reference evidence="3 4" key="1">
    <citation type="submission" date="2017-07" db="EMBL/GenBank/DDBJ databases">
        <title>Mechanisms for carbon and nitrogen cycling indicate functional differentiation within the Candidate Phyla Radiation.</title>
        <authorList>
            <person name="Danczak R.E."/>
            <person name="Johnston M.D."/>
            <person name="Kenah C."/>
            <person name="Slattery M."/>
            <person name="Wrighton K.C."/>
            <person name="Wilkins M.J."/>
        </authorList>
    </citation>
    <scope>NUCLEOTIDE SEQUENCE [LARGE SCALE GENOMIC DNA]</scope>
    <source>
        <strain evidence="3">Licking1014_96</strain>
    </source>
</reference>
<feature type="domain" description="DUF5667" evidence="2">
    <location>
        <begin position="39"/>
        <end position="147"/>
    </location>
</feature>
<evidence type="ECO:0000313" key="3">
    <source>
        <dbReference type="EMBL" id="TSC92106.1"/>
    </source>
</evidence>
<accession>A0A554LGW1</accession>
<dbReference type="Proteomes" id="UP000318296">
    <property type="component" value="Unassembled WGS sequence"/>
</dbReference>
<dbReference type="AlphaFoldDB" id="A0A554LGW1"/>
<evidence type="ECO:0000259" key="2">
    <source>
        <dbReference type="Pfam" id="PF18915"/>
    </source>
</evidence>
<proteinExistence type="predicted"/>